<dbReference type="RefSeq" id="WP_123419322.1">
    <property type="nucleotide sequence ID" value="NZ_MOCA01000006.1"/>
</dbReference>
<dbReference type="SUPFAM" id="SSF55331">
    <property type="entry name" value="Tautomerase/MIF"/>
    <property type="match status" value="1"/>
</dbReference>
<dbReference type="InterPro" id="IPR014347">
    <property type="entry name" value="Tautomerase/MIF_sf"/>
</dbReference>
<evidence type="ECO:0000313" key="1">
    <source>
        <dbReference type="EMBL" id="RON99252.1"/>
    </source>
</evidence>
<organism evidence="1 2">
    <name type="scientific">Pseudomonas moraviensis</name>
    <dbReference type="NCBI Taxonomy" id="321662"/>
    <lineage>
        <taxon>Bacteria</taxon>
        <taxon>Pseudomonadati</taxon>
        <taxon>Pseudomonadota</taxon>
        <taxon>Gammaproteobacteria</taxon>
        <taxon>Pseudomonadales</taxon>
        <taxon>Pseudomonadaceae</taxon>
        <taxon>Pseudomonas</taxon>
    </lineage>
</organism>
<protein>
    <submittedName>
        <fullName evidence="1">Tautomerase family protein</fullName>
    </submittedName>
</protein>
<comment type="caution">
    <text evidence="1">The sequence shown here is derived from an EMBL/GenBank/DDBJ whole genome shotgun (WGS) entry which is preliminary data.</text>
</comment>
<dbReference type="AlphaFoldDB" id="A0A423NLW8"/>
<dbReference type="Pfam" id="PF14552">
    <property type="entry name" value="Tautomerase_2"/>
    <property type="match status" value="1"/>
</dbReference>
<proteinExistence type="predicted"/>
<dbReference type="PANTHER" id="PTHR38460:SF1">
    <property type="entry name" value="TAUTOMERASE YOLI-RELATED"/>
    <property type="match status" value="1"/>
</dbReference>
<dbReference type="EMBL" id="MOCA01000006">
    <property type="protein sequence ID" value="RON99252.1"/>
    <property type="molecule type" value="Genomic_DNA"/>
</dbReference>
<sequence length="127" mass="14540">MPLVRVDIQQNPDPTFARRIGEQVYAALRTCIDVPEHDNFQILNEHDSQHFVYDPQYLGIQRSDGVVFIQITISEGRTVEKKQLLFKAIAEGLHAQLGIRLEDVFINLVEVKKENWSFGNGVAQYVT</sequence>
<name>A0A423NLW8_9PSED</name>
<dbReference type="Proteomes" id="UP000284207">
    <property type="component" value="Unassembled WGS sequence"/>
</dbReference>
<dbReference type="PANTHER" id="PTHR38460">
    <property type="entry name" value="TAUTOMERASE YOLI-RELATED"/>
    <property type="match status" value="1"/>
</dbReference>
<reference evidence="1 2" key="1">
    <citation type="submission" date="2016-10" db="EMBL/GenBank/DDBJ databases">
        <title>Comparative genome analysis of multiple Pseudomonas spp. focuses on biocontrol and plant growth promoting traits.</title>
        <authorList>
            <person name="Tao X.-Y."/>
            <person name="Taylor C.G."/>
        </authorList>
    </citation>
    <scope>NUCLEOTIDE SEQUENCE [LARGE SCALE GENOMIC DNA]</scope>
    <source>
        <strain evidence="1 2">36B3</strain>
    </source>
</reference>
<gene>
    <name evidence="1" type="ORF">BK674_17580</name>
</gene>
<evidence type="ECO:0000313" key="2">
    <source>
        <dbReference type="Proteomes" id="UP000284207"/>
    </source>
</evidence>
<accession>A0A423NLW8</accession>
<dbReference type="Gene3D" id="3.30.429.10">
    <property type="entry name" value="Macrophage Migration Inhibitory Factor"/>
    <property type="match status" value="1"/>
</dbReference>
<dbReference type="InterPro" id="IPR037479">
    <property type="entry name" value="Tauto_MSAD"/>
</dbReference>